<dbReference type="PANTHER" id="PTHR42740:SF1">
    <property type="entry name" value="RIBONUCLEASE VAPC3"/>
    <property type="match status" value="1"/>
</dbReference>
<dbReference type="RefSeq" id="WP_244770001.1">
    <property type="nucleotide sequence ID" value="NZ_BSOP01000007.1"/>
</dbReference>
<feature type="binding site" evidence="6">
    <location>
        <position position="96"/>
    </location>
    <ligand>
        <name>Mg(2+)</name>
        <dbReference type="ChEBI" id="CHEBI:18420"/>
    </ligand>
</feature>
<evidence type="ECO:0000256" key="1">
    <source>
        <dbReference type="ARBA" id="ARBA00022649"/>
    </source>
</evidence>
<dbReference type="HAMAP" id="MF_00265">
    <property type="entry name" value="VapC_Nob1"/>
    <property type="match status" value="1"/>
</dbReference>
<comment type="function">
    <text evidence="6">Toxic component of a toxin-antitoxin (TA) system. An RNase.</text>
</comment>
<evidence type="ECO:0000256" key="2">
    <source>
        <dbReference type="ARBA" id="ARBA00022722"/>
    </source>
</evidence>
<dbReference type="Pfam" id="PF01850">
    <property type="entry name" value="PIN"/>
    <property type="match status" value="1"/>
</dbReference>
<feature type="domain" description="PIN" evidence="7">
    <location>
        <begin position="2"/>
        <end position="121"/>
    </location>
</feature>
<keyword evidence="9" id="KW-1185">Reference proteome</keyword>
<comment type="caution">
    <text evidence="8">The sequence shown here is derived from an EMBL/GenBank/DDBJ whole genome shotgun (WGS) entry which is preliminary data.</text>
</comment>
<evidence type="ECO:0000256" key="6">
    <source>
        <dbReference type="HAMAP-Rule" id="MF_00265"/>
    </source>
</evidence>
<evidence type="ECO:0000313" key="8">
    <source>
        <dbReference type="EMBL" id="GLR49947.1"/>
    </source>
</evidence>
<dbReference type="EC" id="3.1.-.-" evidence="6"/>
<keyword evidence="2 6" id="KW-0540">Nuclease</keyword>
<dbReference type="Proteomes" id="UP001156702">
    <property type="component" value="Unassembled WGS sequence"/>
</dbReference>
<accession>A0ABQ5ZE15</accession>
<gene>
    <name evidence="8" type="primary">vapC_2</name>
    <name evidence="6" type="synonym">vapC</name>
    <name evidence="8" type="ORF">GCM10007923_11520</name>
</gene>
<keyword evidence="5 6" id="KW-0460">Magnesium</keyword>
<feature type="binding site" evidence="6">
    <location>
        <position position="5"/>
    </location>
    <ligand>
        <name>Mg(2+)</name>
        <dbReference type="ChEBI" id="CHEBI:18420"/>
    </ligand>
</feature>
<dbReference type="InterPro" id="IPR022907">
    <property type="entry name" value="VapC_family"/>
</dbReference>
<evidence type="ECO:0000259" key="7">
    <source>
        <dbReference type="Pfam" id="PF01850"/>
    </source>
</evidence>
<dbReference type="InterPro" id="IPR002716">
    <property type="entry name" value="PIN_dom"/>
</dbReference>
<dbReference type="InterPro" id="IPR051749">
    <property type="entry name" value="PINc/VapC_TA_RNase"/>
</dbReference>
<comment type="cofactor">
    <cofactor evidence="6">
        <name>Mg(2+)</name>
        <dbReference type="ChEBI" id="CHEBI:18420"/>
    </cofactor>
</comment>
<evidence type="ECO:0000256" key="3">
    <source>
        <dbReference type="ARBA" id="ARBA00022723"/>
    </source>
</evidence>
<name>A0ABQ5ZE15_9HYPH</name>
<reference evidence="9" key="1">
    <citation type="journal article" date="2019" name="Int. J. Syst. Evol. Microbiol.">
        <title>The Global Catalogue of Microorganisms (GCM) 10K type strain sequencing project: providing services to taxonomists for standard genome sequencing and annotation.</title>
        <authorList>
            <consortium name="The Broad Institute Genomics Platform"/>
            <consortium name="The Broad Institute Genome Sequencing Center for Infectious Disease"/>
            <person name="Wu L."/>
            <person name="Ma J."/>
        </authorList>
    </citation>
    <scope>NUCLEOTIDE SEQUENCE [LARGE SCALE GENOMIC DNA]</scope>
    <source>
        <strain evidence="9">NBRC 102122</strain>
    </source>
</reference>
<evidence type="ECO:0000313" key="9">
    <source>
        <dbReference type="Proteomes" id="UP001156702"/>
    </source>
</evidence>
<keyword evidence="6" id="KW-0800">Toxin</keyword>
<proteinExistence type="inferred from homology"/>
<keyword evidence="3 6" id="KW-0479">Metal-binding</keyword>
<comment type="similarity">
    <text evidence="6">Belongs to the PINc/VapC protein family.</text>
</comment>
<keyword evidence="1 6" id="KW-1277">Toxin-antitoxin system</keyword>
<evidence type="ECO:0000256" key="4">
    <source>
        <dbReference type="ARBA" id="ARBA00022801"/>
    </source>
</evidence>
<dbReference type="SUPFAM" id="SSF88723">
    <property type="entry name" value="PIN domain-like"/>
    <property type="match status" value="1"/>
</dbReference>
<dbReference type="Gene3D" id="3.40.50.1010">
    <property type="entry name" value="5'-nuclease"/>
    <property type="match status" value="1"/>
</dbReference>
<dbReference type="InterPro" id="IPR029060">
    <property type="entry name" value="PIN-like_dom_sf"/>
</dbReference>
<sequence>MIAVDSSVWIALIHDRDTPEVMRLRAISNPAQIIVGDIVLLEVLRGARSDKHATDLQKELAAFAQAAMLSPEIAVKAAANFRLLRSKGITIRKTADLIIGTYCMEHGYSLLHADRDFDPMAEHLGLRIA</sequence>
<evidence type="ECO:0000256" key="5">
    <source>
        <dbReference type="ARBA" id="ARBA00022842"/>
    </source>
</evidence>
<protein>
    <recommendedName>
        <fullName evidence="6">Ribonuclease VapC</fullName>
        <shortName evidence="6">RNase VapC</shortName>
        <ecNumber evidence="6">3.1.-.-</ecNumber>
    </recommendedName>
    <alternativeName>
        <fullName evidence="6">Toxin VapC</fullName>
    </alternativeName>
</protein>
<dbReference type="EMBL" id="BSOP01000007">
    <property type="protein sequence ID" value="GLR49947.1"/>
    <property type="molecule type" value="Genomic_DNA"/>
</dbReference>
<dbReference type="CDD" id="cd18760">
    <property type="entry name" value="PIN_MtVapC3-like"/>
    <property type="match status" value="1"/>
</dbReference>
<keyword evidence="4 6" id="KW-0378">Hydrolase</keyword>
<dbReference type="PANTHER" id="PTHR42740">
    <property type="entry name" value="RIBONUCLEASE VAPC3"/>
    <property type="match status" value="1"/>
</dbReference>
<organism evidence="8 9">
    <name type="scientific">Shinella yambaruensis</name>
    <dbReference type="NCBI Taxonomy" id="415996"/>
    <lineage>
        <taxon>Bacteria</taxon>
        <taxon>Pseudomonadati</taxon>
        <taxon>Pseudomonadota</taxon>
        <taxon>Alphaproteobacteria</taxon>
        <taxon>Hyphomicrobiales</taxon>
        <taxon>Rhizobiaceae</taxon>
        <taxon>Shinella</taxon>
    </lineage>
</organism>